<proteinExistence type="predicted"/>
<evidence type="ECO:0000256" key="8">
    <source>
        <dbReference type="SAM" id="Coils"/>
    </source>
</evidence>
<dbReference type="InterPro" id="IPR001584">
    <property type="entry name" value="Integrase_cat-core"/>
</dbReference>
<dbReference type="AlphaFoldDB" id="A0A5N4B6R0"/>
<dbReference type="EMBL" id="VVIM01000001">
    <property type="protein sequence ID" value="KAB0805248.1"/>
    <property type="molecule type" value="Genomic_DNA"/>
</dbReference>
<evidence type="ECO:0000313" key="13">
    <source>
        <dbReference type="Proteomes" id="UP000327044"/>
    </source>
</evidence>
<dbReference type="InterPro" id="IPR036397">
    <property type="entry name" value="RNaseH_sf"/>
</dbReference>
<dbReference type="Gene3D" id="1.10.340.70">
    <property type="match status" value="1"/>
</dbReference>
<dbReference type="SUPFAM" id="SSF56672">
    <property type="entry name" value="DNA/RNA polymerases"/>
    <property type="match status" value="1"/>
</dbReference>
<feature type="coiled-coil region" evidence="8">
    <location>
        <begin position="743"/>
        <end position="770"/>
    </location>
</feature>
<dbReference type="PANTHER" id="PTHR37984:SF5">
    <property type="entry name" value="PROTEIN NYNRIN-LIKE"/>
    <property type="match status" value="1"/>
</dbReference>
<protein>
    <recommendedName>
        <fullName evidence="1">RNA-directed DNA polymerase</fullName>
        <ecNumber evidence="1">2.7.7.49</ecNumber>
    </recommendedName>
</protein>
<evidence type="ECO:0000256" key="5">
    <source>
        <dbReference type="ARBA" id="ARBA00022759"/>
    </source>
</evidence>
<dbReference type="FunFam" id="1.10.340.70:FF:000004">
    <property type="entry name" value="Retrovirus-related Pol polyprotein from transposon 297-like Protein"/>
    <property type="match status" value="1"/>
</dbReference>
<keyword evidence="13" id="KW-1185">Reference proteome</keyword>
<dbReference type="GO" id="GO:0042575">
    <property type="term" value="C:DNA polymerase complex"/>
    <property type="evidence" value="ECO:0007669"/>
    <property type="project" value="UniProtKB-ARBA"/>
</dbReference>
<evidence type="ECO:0000256" key="7">
    <source>
        <dbReference type="ARBA" id="ARBA00022918"/>
    </source>
</evidence>
<dbReference type="FunFam" id="3.30.70.270:FF:000026">
    <property type="entry name" value="Transposon Ty3-G Gag-Pol polyprotein"/>
    <property type="match status" value="1"/>
</dbReference>
<dbReference type="CDD" id="cd09274">
    <property type="entry name" value="RNase_HI_RT_Ty3"/>
    <property type="match status" value="1"/>
</dbReference>
<keyword evidence="6" id="KW-0378">Hydrolase</keyword>
<organism evidence="12 13">
    <name type="scientific">Photinus pyralis</name>
    <name type="common">Common eastern firefly</name>
    <name type="synonym">Lampyris pyralis</name>
    <dbReference type="NCBI Taxonomy" id="7054"/>
    <lineage>
        <taxon>Eukaryota</taxon>
        <taxon>Metazoa</taxon>
        <taxon>Ecdysozoa</taxon>
        <taxon>Arthropoda</taxon>
        <taxon>Hexapoda</taxon>
        <taxon>Insecta</taxon>
        <taxon>Pterygota</taxon>
        <taxon>Neoptera</taxon>
        <taxon>Endopterygota</taxon>
        <taxon>Coleoptera</taxon>
        <taxon>Polyphaga</taxon>
        <taxon>Elateriformia</taxon>
        <taxon>Elateroidea</taxon>
        <taxon>Lampyridae</taxon>
        <taxon>Lampyrinae</taxon>
        <taxon>Photinus</taxon>
    </lineage>
</organism>
<dbReference type="Pfam" id="PF17921">
    <property type="entry name" value="Integrase_H2C2"/>
    <property type="match status" value="1"/>
</dbReference>
<feature type="region of interest" description="Disordered" evidence="9">
    <location>
        <begin position="940"/>
        <end position="959"/>
    </location>
</feature>
<evidence type="ECO:0000256" key="3">
    <source>
        <dbReference type="ARBA" id="ARBA00022695"/>
    </source>
</evidence>
<dbReference type="Pfam" id="PF00078">
    <property type="entry name" value="RVT_1"/>
    <property type="match status" value="1"/>
</dbReference>
<dbReference type="Proteomes" id="UP000327044">
    <property type="component" value="Unassembled WGS sequence"/>
</dbReference>
<dbReference type="InterPro" id="IPR043128">
    <property type="entry name" value="Rev_trsase/Diguanyl_cyclase"/>
</dbReference>
<dbReference type="Pfam" id="PF00665">
    <property type="entry name" value="rve"/>
    <property type="match status" value="1"/>
</dbReference>
<feature type="compositionally biased region" description="Basic and acidic residues" evidence="9">
    <location>
        <begin position="884"/>
        <end position="893"/>
    </location>
</feature>
<keyword evidence="4" id="KW-0540">Nuclease</keyword>
<gene>
    <name evidence="12" type="ORF">PPYR_02218</name>
</gene>
<dbReference type="InterPro" id="IPR000477">
    <property type="entry name" value="RT_dom"/>
</dbReference>
<dbReference type="Gene3D" id="3.10.10.10">
    <property type="entry name" value="HIV Type 1 Reverse Transcriptase, subunit A, domain 1"/>
    <property type="match status" value="1"/>
</dbReference>
<dbReference type="GO" id="GO:0004519">
    <property type="term" value="F:endonuclease activity"/>
    <property type="evidence" value="ECO:0007669"/>
    <property type="project" value="UniProtKB-KW"/>
</dbReference>
<evidence type="ECO:0000313" key="12">
    <source>
        <dbReference type="EMBL" id="KAB0805248.1"/>
    </source>
</evidence>
<feature type="domain" description="Reverse transcriptase" evidence="10">
    <location>
        <begin position="103"/>
        <end position="281"/>
    </location>
</feature>
<dbReference type="Pfam" id="PF17917">
    <property type="entry name" value="RT_RNaseH"/>
    <property type="match status" value="1"/>
</dbReference>
<dbReference type="SUPFAM" id="SSF53098">
    <property type="entry name" value="Ribonuclease H-like"/>
    <property type="match status" value="1"/>
</dbReference>
<dbReference type="InterPro" id="IPR012337">
    <property type="entry name" value="RNaseH-like_sf"/>
</dbReference>
<sequence length="959" mass="110136">MYVVPNHLDPLLGRVWIRHLKINLEEVDADSFHNNSCPINKITNVNDIRTQFSKIFEQRIGLIPNVTISLTLRENSKPVYVPERNLPYALQEKVEHELNLLEEQGIISKCPKSDWGSPLVVVPKPDGKVRLCVDYKIAVNDCLVNVNYPIKRIDTVLNSLRNSKFFCRLDLFKAYLHLKVDDASSSIQTISTHRGTFKMNRLSFGIKTAPAEFNRIIDQILQGLPKTISYFDDILVHGSTYEECAENLFQCLQRLQENDLHLNENKCSFFKDEVDYLGYVVRFNQISKDPKKIDAIKNMPRPKNVADVRTFLGMITYYSRLLPDLSTMTAPLRKLLTKNANFYWSSQCESAFIKLKGEITSDRVVVPFEPTCPVILSTDASPYGIAAVLSHVENDDLEKPIAFASRSLTQAEQNYSQLDREALAIIFGVSHFQQYLIGRNFTLITDNQPLARIFHPKAKTSKTTSARLIRYASYLSSFDFNIQVKRGVENQNADCLSRAPIKSKNSMSFDALQNEEMHEVYEMTIFDISTDTINSDRIREETCKDRELQEIIEELSSTSKDSSFTIDHGILFRDQRVVIPKSMQNEILQELHVTHLGVTKMKQLSRRYCFWKGIDKDIESFVKACPECIKIKHSPSKVPLHHWEMPNENWDRIHIDYAGPIGNQHFLVVVDAKSKWAEVRVLNDSPNSLNSIELLNGIFSTHGYPKQIVSDNATIFTSKQFSHYCRDHGIRQKFIAPGHPATNGLAERNVQTLKRRLESMRNEKSSISVKLQTILLRYRATPLIDGKSPAENYLHRRVRIRLDAIRPYFEGSSSSATPPVRSLQEKERVIAKCFANNKIIWKPGTVLKKFGKLHYLVELDDGYKFKRHIDQLQKSGLKSVKFQDPPEPRCQKQDEEDTSKGLHFPQDEHSHYQTMLDATRQDVPVLDTPVPDVQVSVPELRRSKRDIRPPAKLTDYVLQ</sequence>
<evidence type="ECO:0000256" key="9">
    <source>
        <dbReference type="SAM" id="MobiDB-lite"/>
    </source>
</evidence>
<dbReference type="InParanoid" id="A0A5N4B6R0"/>
<feature type="region of interest" description="Disordered" evidence="9">
    <location>
        <begin position="876"/>
        <end position="905"/>
    </location>
</feature>
<comment type="caution">
    <text evidence="12">The sequence shown here is derived from an EMBL/GenBank/DDBJ whole genome shotgun (WGS) entry which is preliminary data.</text>
</comment>
<dbReference type="InterPro" id="IPR041588">
    <property type="entry name" value="Integrase_H2C2"/>
</dbReference>
<dbReference type="PROSITE" id="PS50878">
    <property type="entry name" value="RT_POL"/>
    <property type="match status" value="1"/>
</dbReference>
<keyword evidence="8" id="KW-0175">Coiled coil</keyword>
<dbReference type="GO" id="GO:0016787">
    <property type="term" value="F:hydrolase activity"/>
    <property type="evidence" value="ECO:0007669"/>
    <property type="project" value="UniProtKB-KW"/>
</dbReference>
<evidence type="ECO:0000256" key="1">
    <source>
        <dbReference type="ARBA" id="ARBA00012493"/>
    </source>
</evidence>
<dbReference type="Gene3D" id="3.30.420.10">
    <property type="entry name" value="Ribonuclease H-like superfamily/Ribonuclease H"/>
    <property type="match status" value="1"/>
</dbReference>
<dbReference type="InterPro" id="IPR041373">
    <property type="entry name" value="RT_RNaseH"/>
</dbReference>
<dbReference type="EC" id="2.7.7.49" evidence="1"/>
<keyword evidence="5" id="KW-0255">Endonuclease</keyword>
<reference evidence="12 13" key="1">
    <citation type="journal article" date="2018" name="Elife">
        <title>Firefly genomes illuminate parallel origins of bioluminescence in beetles.</title>
        <authorList>
            <person name="Fallon T.R."/>
            <person name="Lower S.E."/>
            <person name="Chang C.H."/>
            <person name="Bessho-Uehara M."/>
            <person name="Martin G.J."/>
            <person name="Bewick A.J."/>
            <person name="Behringer M."/>
            <person name="Debat H.J."/>
            <person name="Wong I."/>
            <person name="Day J.C."/>
            <person name="Suvorov A."/>
            <person name="Silva C.J."/>
            <person name="Stanger-Hall K.F."/>
            <person name="Hall D.W."/>
            <person name="Schmitz R.J."/>
            <person name="Nelson D.R."/>
            <person name="Lewis S.M."/>
            <person name="Shigenobu S."/>
            <person name="Bybee S.M."/>
            <person name="Larracuente A.M."/>
            <person name="Oba Y."/>
            <person name="Weng J.K."/>
        </authorList>
    </citation>
    <scope>NUCLEOTIDE SEQUENCE [LARGE SCALE GENOMIC DNA]</scope>
    <source>
        <strain evidence="12">1611_PpyrPB1</strain>
        <tissue evidence="12">Whole body</tissue>
    </source>
</reference>
<evidence type="ECO:0000256" key="2">
    <source>
        <dbReference type="ARBA" id="ARBA00022679"/>
    </source>
</evidence>
<name>A0A5N4B6R0_PHOPY</name>
<feature type="domain" description="Integrase catalytic" evidence="11">
    <location>
        <begin position="642"/>
        <end position="797"/>
    </location>
</feature>
<dbReference type="InterPro" id="IPR043502">
    <property type="entry name" value="DNA/RNA_pol_sf"/>
</dbReference>
<dbReference type="GO" id="GO:0015074">
    <property type="term" value="P:DNA integration"/>
    <property type="evidence" value="ECO:0007669"/>
    <property type="project" value="InterPro"/>
</dbReference>
<dbReference type="PROSITE" id="PS50994">
    <property type="entry name" value="INTEGRASE"/>
    <property type="match status" value="1"/>
</dbReference>
<evidence type="ECO:0000259" key="10">
    <source>
        <dbReference type="PROSITE" id="PS50878"/>
    </source>
</evidence>
<dbReference type="FunFam" id="3.10.20.370:FF:000001">
    <property type="entry name" value="Retrovirus-related Pol polyprotein from transposon 17.6-like protein"/>
    <property type="match status" value="1"/>
</dbReference>
<dbReference type="GO" id="GO:0003676">
    <property type="term" value="F:nucleic acid binding"/>
    <property type="evidence" value="ECO:0007669"/>
    <property type="project" value="InterPro"/>
</dbReference>
<dbReference type="GO" id="GO:0003964">
    <property type="term" value="F:RNA-directed DNA polymerase activity"/>
    <property type="evidence" value="ECO:0007669"/>
    <property type="project" value="UniProtKB-KW"/>
</dbReference>
<dbReference type="InterPro" id="IPR050951">
    <property type="entry name" value="Retrovirus_Pol_polyprotein"/>
</dbReference>
<evidence type="ECO:0000256" key="6">
    <source>
        <dbReference type="ARBA" id="ARBA00022801"/>
    </source>
</evidence>
<keyword evidence="2" id="KW-0808">Transferase</keyword>
<keyword evidence="3" id="KW-0548">Nucleotidyltransferase</keyword>
<dbReference type="PANTHER" id="PTHR37984">
    <property type="entry name" value="PROTEIN CBG26694"/>
    <property type="match status" value="1"/>
</dbReference>
<dbReference type="CDD" id="cd01647">
    <property type="entry name" value="RT_LTR"/>
    <property type="match status" value="1"/>
</dbReference>
<keyword evidence="7" id="KW-0695">RNA-directed DNA polymerase</keyword>
<accession>A0A5N4B6R0</accession>
<evidence type="ECO:0000259" key="11">
    <source>
        <dbReference type="PROSITE" id="PS50994"/>
    </source>
</evidence>
<dbReference type="Gene3D" id="3.30.70.270">
    <property type="match status" value="2"/>
</dbReference>
<evidence type="ECO:0000256" key="4">
    <source>
        <dbReference type="ARBA" id="ARBA00022722"/>
    </source>
</evidence>